<reference evidence="1 2" key="1">
    <citation type="submission" date="2019-03" db="EMBL/GenBank/DDBJ databases">
        <title>Draft genome of Massilia hortus sp. nov., a novel bacterial species of the Oxalobacteraceae family.</title>
        <authorList>
            <person name="Peta V."/>
            <person name="Raths R."/>
            <person name="Bucking H."/>
        </authorList>
    </citation>
    <scope>NUCLEOTIDE SEQUENCE [LARGE SCALE GENOMIC DNA]</scope>
    <source>
        <strain evidence="1 2">ONC3</strain>
    </source>
</reference>
<dbReference type="Pfam" id="PF16074">
    <property type="entry name" value="PilW"/>
    <property type="match status" value="1"/>
</dbReference>
<evidence type="ECO:0000313" key="2">
    <source>
        <dbReference type="Proteomes" id="UP000297258"/>
    </source>
</evidence>
<dbReference type="GO" id="GO:0043683">
    <property type="term" value="P:type IV pilus assembly"/>
    <property type="evidence" value="ECO:0007669"/>
    <property type="project" value="InterPro"/>
</dbReference>
<comment type="caution">
    <text evidence="1">The sequence shown here is derived from an EMBL/GenBank/DDBJ whole genome shotgun (WGS) entry which is preliminary data.</text>
</comment>
<dbReference type="AlphaFoldDB" id="A0A4Y9T187"/>
<dbReference type="InterPro" id="IPR032092">
    <property type="entry name" value="PilW"/>
</dbReference>
<dbReference type="EMBL" id="SPUM01000095">
    <property type="protein sequence ID" value="TFW31266.1"/>
    <property type="molecule type" value="Genomic_DNA"/>
</dbReference>
<dbReference type="Proteomes" id="UP000297258">
    <property type="component" value="Unassembled WGS sequence"/>
</dbReference>
<evidence type="ECO:0008006" key="3">
    <source>
        <dbReference type="Google" id="ProtNLM"/>
    </source>
</evidence>
<gene>
    <name evidence="1" type="ORF">E4O92_14260</name>
</gene>
<dbReference type="InterPro" id="IPR012902">
    <property type="entry name" value="N_methyl_site"/>
</dbReference>
<accession>A0A4Y9T187</accession>
<dbReference type="RefSeq" id="WP_135190402.1">
    <property type="nucleotide sequence ID" value="NZ_SPUM01000095.1"/>
</dbReference>
<name>A0A4Y9T187_9BURK</name>
<evidence type="ECO:0000313" key="1">
    <source>
        <dbReference type="EMBL" id="TFW31266.1"/>
    </source>
</evidence>
<dbReference type="OrthoDB" id="8780389at2"/>
<dbReference type="Pfam" id="PF07963">
    <property type="entry name" value="N_methyl"/>
    <property type="match status" value="1"/>
</dbReference>
<organism evidence="1 2">
    <name type="scientific">Massilia horti</name>
    <dbReference type="NCBI Taxonomy" id="2562153"/>
    <lineage>
        <taxon>Bacteria</taxon>
        <taxon>Pseudomonadati</taxon>
        <taxon>Pseudomonadota</taxon>
        <taxon>Betaproteobacteria</taxon>
        <taxon>Burkholderiales</taxon>
        <taxon>Oxalobacteraceae</taxon>
        <taxon>Telluria group</taxon>
        <taxon>Massilia</taxon>
    </lineage>
</organism>
<keyword evidence="2" id="KW-1185">Reference proteome</keyword>
<protein>
    <recommendedName>
        <fullName evidence="3">Tfp pilus assembly protein PilW</fullName>
    </recommendedName>
</protein>
<proteinExistence type="predicted"/>
<sequence length="309" mass="32108">MSLAACHQRGATLAELLVAMAIGLFVLLAAGSLLVTANRAFAAQAHAAALEDGGRFALDLIGRALRQAAYVDWDLDAGPDDTAPARLAGLDSKTVSKSGHGIADPLPVAVNGSDVLAVRFSGAGPGQHGDGSVTSCAGFSVGAGDEGWSVFYVARNAQGEPELRCKYRGASGWNADAVVSGVDGFQVLYGVDTDSPPDGVPNRYVNASAIDALDADLVPEGATETAREQDRQRRTYWKRVVSVKVALLLHAGQPGLGKAGNATFRLFGSAYDAHAGSDPGSQLAEAALATDGQARERRLFTTTVFLRQR</sequence>